<dbReference type="Proteomes" id="UP000828390">
    <property type="component" value="Unassembled WGS sequence"/>
</dbReference>
<reference evidence="1" key="2">
    <citation type="submission" date="2020-11" db="EMBL/GenBank/DDBJ databases">
        <authorList>
            <person name="McCartney M.A."/>
            <person name="Auch B."/>
            <person name="Kono T."/>
            <person name="Mallez S."/>
            <person name="Becker A."/>
            <person name="Gohl D.M."/>
            <person name="Silverstein K.A.T."/>
            <person name="Koren S."/>
            <person name="Bechman K.B."/>
            <person name="Herman A."/>
            <person name="Abrahante J.E."/>
            <person name="Garbe J."/>
        </authorList>
    </citation>
    <scope>NUCLEOTIDE SEQUENCE</scope>
    <source>
        <strain evidence="1">Duluth1</strain>
        <tissue evidence="1">Whole animal</tissue>
    </source>
</reference>
<reference evidence="1" key="1">
    <citation type="journal article" date="2019" name="bioRxiv">
        <title>The Genome of the Zebra Mussel, Dreissena polymorpha: A Resource for Invasive Species Research.</title>
        <authorList>
            <person name="McCartney M.A."/>
            <person name="Auch B."/>
            <person name="Kono T."/>
            <person name="Mallez S."/>
            <person name="Zhang Y."/>
            <person name="Obille A."/>
            <person name="Becker A."/>
            <person name="Abrahante J.E."/>
            <person name="Garbe J."/>
            <person name="Badalamenti J.P."/>
            <person name="Herman A."/>
            <person name="Mangelson H."/>
            <person name="Liachko I."/>
            <person name="Sullivan S."/>
            <person name="Sone E.D."/>
            <person name="Koren S."/>
            <person name="Silverstein K.A.T."/>
            <person name="Beckman K.B."/>
            <person name="Gohl D.M."/>
        </authorList>
    </citation>
    <scope>NUCLEOTIDE SEQUENCE</scope>
    <source>
        <strain evidence="1">Duluth1</strain>
        <tissue evidence="1">Whole animal</tissue>
    </source>
</reference>
<dbReference type="AlphaFoldDB" id="A0A9D4HJ03"/>
<gene>
    <name evidence="1" type="ORF">DPMN_062101</name>
</gene>
<name>A0A9D4HJ03_DREPO</name>
<proteinExistence type="predicted"/>
<evidence type="ECO:0000313" key="1">
    <source>
        <dbReference type="EMBL" id="KAH3719269.1"/>
    </source>
</evidence>
<protein>
    <submittedName>
        <fullName evidence="1">Uncharacterized protein</fullName>
    </submittedName>
</protein>
<accession>A0A9D4HJ03</accession>
<evidence type="ECO:0000313" key="2">
    <source>
        <dbReference type="Proteomes" id="UP000828390"/>
    </source>
</evidence>
<comment type="caution">
    <text evidence="1">The sequence shown here is derived from an EMBL/GenBank/DDBJ whole genome shotgun (WGS) entry which is preliminary data.</text>
</comment>
<keyword evidence="2" id="KW-1185">Reference proteome</keyword>
<organism evidence="1 2">
    <name type="scientific">Dreissena polymorpha</name>
    <name type="common">Zebra mussel</name>
    <name type="synonym">Mytilus polymorpha</name>
    <dbReference type="NCBI Taxonomy" id="45954"/>
    <lineage>
        <taxon>Eukaryota</taxon>
        <taxon>Metazoa</taxon>
        <taxon>Spiralia</taxon>
        <taxon>Lophotrochozoa</taxon>
        <taxon>Mollusca</taxon>
        <taxon>Bivalvia</taxon>
        <taxon>Autobranchia</taxon>
        <taxon>Heteroconchia</taxon>
        <taxon>Euheterodonta</taxon>
        <taxon>Imparidentia</taxon>
        <taxon>Neoheterodontei</taxon>
        <taxon>Myida</taxon>
        <taxon>Dreissenoidea</taxon>
        <taxon>Dreissenidae</taxon>
        <taxon>Dreissena</taxon>
    </lineage>
</organism>
<sequence length="134" mass="15242">MGKTASPHRDCTQNVTSNVLKRFLRPLLTRYFYSHTGKNAPPLAVMHNEEWTITCDFKSVKKHVFHQIGTIVKNVLTNFHEYSTNNITSKVFTKTGGLTRKTITLPGNEVFQPTATIFELVHDIIMTLVPSMLH</sequence>
<dbReference type="EMBL" id="JAIWYP010000013">
    <property type="protein sequence ID" value="KAH3719269.1"/>
    <property type="molecule type" value="Genomic_DNA"/>
</dbReference>